<proteinExistence type="inferred from homology"/>
<dbReference type="EMBL" id="NMUH01000924">
    <property type="protein sequence ID" value="MQL86755.1"/>
    <property type="molecule type" value="Genomic_DNA"/>
</dbReference>
<protein>
    <recommendedName>
        <fullName evidence="2">PI4-kinase N-terminal domain-containing protein</fullName>
    </recommendedName>
</protein>
<feature type="domain" description="PI4-kinase N-terminal" evidence="2">
    <location>
        <begin position="8"/>
        <end position="118"/>
    </location>
</feature>
<dbReference type="Proteomes" id="UP000652761">
    <property type="component" value="Unassembled WGS sequence"/>
</dbReference>
<evidence type="ECO:0000256" key="1">
    <source>
        <dbReference type="ARBA" id="ARBA00006209"/>
    </source>
</evidence>
<organism evidence="3 4">
    <name type="scientific">Colocasia esculenta</name>
    <name type="common">Wild taro</name>
    <name type="synonym">Arum esculentum</name>
    <dbReference type="NCBI Taxonomy" id="4460"/>
    <lineage>
        <taxon>Eukaryota</taxon>
        <taxon>Viridiplantae</taxon>
        <taxon>Streptophyta</taxon>
        <taxon>Embryophyta</taxon>
        <taxon>Tracheophyta</taxon>
        <taxon>Spermatophyta</taxon>
        <taxon>Magnoliopsida</taxon>
        <taxon>Liliopsida</taxon>
        <taxon>Araceae</taxon>
        <taxon>Aroideae</taxon>
        <taxon>Colocasieae</taxon>
        <taxon>Colocasia</taxon>
    </lineage>
</organism>
<name>A0A843UT19_COLES</name>
<gene>
    <name evidence="3" type="ORF">Taro_019285</name>
</gene>
<dbReference type="OrthoDB" id="10264149at2759"/>
<comment type="similarity">
    <text evidence="1">Belongs to the PI3/PI4-kinase family. Type III PI4K subfamily.</text>
</comment>
<evidence type="ECO:0000313" key="4">
    <source>
        <dbReference type="Proteomes" id="UP000652761"/>
    </source>
</evidence>
<comment type="caution">
    <text evidence="3">The sequence shown here is derived from an EMBL/GenBank/DDBJ whole genome shotgun (WGS) entry which is preliminary data.</text>
</comment>
<evidence type="ECO:0000313" key="3">
    <source>
        <dbReference type="EMBL" id="MQL86755.1"/>
    </source>
</evidence>
<dbReference type="InterPro" id="IPR045495">
    <property type="entry name" value="PI4K_N"/>
</dbReference>
<evidence type="ECO:0000259" key="2">
    <source>
        <dbReference type="Pfam" id="PF19274"/>
    </source>
</evidence>
<keyword evidence="4" id="KW-1185">Reference proteome</keyword>
<dbReference type="AlphaFoldDB" id="A0A843UT19"/>
<sequence length="179" mass="20225">MLRVCEELDSASLGWFSHAPDWYETNNKSFAPSEAQSVSMFAQQLLSEKLDVPQTESQLKGQGRESELNNMMDQCHPVWGQMDNLVIGREKRKQLLLMLCQHEADRLEVWARPLNSKDTSFSRSKISSEKWIEYVRTAFSVDPQIALSLASRFPTISSVTSEVTQLVQAVVNVKGGIMS</sequence>
<reference evidence="3" key="1">
    <citation type="submission" date="2017-07" db="EMBL/GenBank/DDBJ databases">
        <title>Taro Niue Genome Assembly and Annotation.</title>
        <authorList>
            <person name="Atibalentja N."/>
            <person name="Keating K."/>
            <person name="Fields C.J."/>
        </authorList>
    </citation>
    <scope>NUCLEOTIDE SEQUENCE</scope>
    <source>
        <strain evidence="3">Niue_2</strain>
        <tissue evidence="3">Leaf</tissue>
    </source>
</reference>
<dbReference type="Pfam" id="PF19274">
    <property type="entry name" value="PI4K_N"/>
    <property type="match status" value="1"/>
</dbReference>
<accession>A0A843UT19</accession>